<comment type="subcellular location">
    <subcellularLocation>
        <location evidence="1">Cell membrane</location>
        <topology evidence="1">Multi-pass membrane protein</topology>
    </subcellularLocation>
</comment>
<organism evidence="10 11">
    <name type="scientific">Corynebacterium pygosceleis</name>
    <dbReference type="NCBI Taxonomy" id="2800406"/>
    <lineage>
        <taxon>Bacteria</taxon>
        <taxon>Bacillati</taxon>
        <taxon>Actinomycetota</taxon>
        <taxon>Actinomycetes</taxon>
        <taxon>Mycobacteriales</taxon>
        <taxon>Corynebacteriaceae</taxon>
        <taxon>Corynebacterium</taxon>
    </lineage>
</organism>
<evidence type="ECO:0000256" key="2">
    <source>
        <dbReference type="ARBA" id="ARBA00007520"/>
    </source>
</evidence>
<feature type="transmembrane region" description="Helical" evidence="8">
    <location>
        <begin position="287"/>
        <end position="304"/>
    </location>
</feature>
<gene>
    <name evidence="10" type="ORF">OS129_07270</name>
</gene>
<feature type="transmembrane region" description="Helical" evidence="8">
    <location>
        <begin position="54"/>
        <end position="74"/>
    </location>
</feature>
<evidence type="ECO:0000256" key="7">
    <source>
        <dbReference type="ARBA" id="ARBA00023136"/>
    </source>
</evidence>
<dbReference type="PANTHER" id="PTHR23517">
    <property type="entry name" value="RESISTANCE PROTEIN MDTM, PUTATIVE-RELATED-RELATED"/>
    <property type="match status" value="1"/>
</dbReference>
<dbReference type="InterPro" id="IPR005829">
    <property type="entry name" value="Sugar_transporter_CS"/>
</dbReference>
<feature type="transmembrane region" description="Helical" evidence="8">
    <location>
        <begin position="254"/>
        <end position="275"/>
    </location>
</feature>
<evidence type="ECO:0000313" key="11">
    <source>
        <dbReference type="Proteomes" id="UP001071478"/>
    </source>
</evidence>
<evidence type="ECO:0000256" key="5">
    <source>
        <dbReference type="ARBA" id="ARBA00022692"/>
    </source>
</evidence>
<feature type="transmembrane region" description="Helical" evidence="8">
    <location>
        <begin position="375"/>
        <end position="395"/>
    </location>
</feature>
<dbReference type="InterPro" id="IPR050171">
    <property type="entry name" value="MFS_Transporters"/>
</dbReference>
<dbReference type="Proteomes" id="UP001071478">
    <property type="component" value="Unassembled WGS sequence"/>
</dbReference>
<dbReference type="CDD" id="cd17325">
    <property type="entry name" value="MFS_MdtG_SLC18_like"/>
    <property type="match status" value="1"/>
</dbReference>
<keyword evidence="3" id="KW-0813">Transport</keyword>
<dbReference type="InterPro" id="IPR011701">
    <property type="entry name" value="MFS"/>
</dbReference>
<dbReference type="Gene3D" id="1.20.1720.10">
    <property type="entry name" value="Multidrug resistance protein D"/>
    <property type="match status" value="1"/>
</dbReference>
<evidence type="ECO:0000259" key="9">
    <source>
        <dbReference type="PROSITE" id="PS50850"/>
    </source>
</evidence>
<evidence type="ECO:0000256" key="8">
    <source>
        <dbReference type="SAM" id="Phobius"/>
    </source>
</evidence>
<name>A0A9Q4C9N3_9CORY</name>
<evidence type="ECO:0000256" key="4">
    <source>
        <dbReference type="ARBA" id="ARBA00022475"/>
    </source>
</evidence>
<evidence type="ECO:0000256" key="3">
    <source>
        <dbReference type="ARBA" id="ARBA00022448"/>
    </source>
</evidence>
<keyword evidence="4" id="KW-1003">Cell membrane</keyword>
<dbReference type="RefSeq" id="WP_248086114.1">
    <property type="nucleotide sequence ID" value="NZ_JALNJA010000003.1"/>
</dbReference>
<evidence type="ECO:0000313" key="10">
    <source>
        <dbReference type="EMBL" id="MCX7468673.1"/>
    </source>
</evidence>
<dbReference type="InterPro" id="IPR036259">
    <property type="entry name" value="MFS_trans_sf"/>
</dbReference>
<dbReference type="SUPFAM" id="SSF103473">
    <property type="entry name" value="MFS general substrate transporter"/>
    <property type="match status" value="1"/>
</dbReference>
<evidence type="ECO:0000256" key="6">
    <source>
        <dbReference type="ARBA" id="ARBA00022989"/>
    </source>
</evidence>
<dbReference type="InterPro" id="IPR020846">
    <property type="entry name" value="MFS_dom"/>
</dbReference>
<protein>
    <submittedName>
        <fullName evidence="10">MFS transporter</fullName>
    </submittedName>
</protein>
<keyword evidence="5 8" id="KW-0812">Transmembrane</keyword>
<dbReference type="GO" id="GO:0005886">
    <property type="term" value="C:plasma membrane"/>
    <property type="evidence" value="ECO:0007669"/>
    <property type="project" value="UniProtKB-SubCell"/>
</dbReference>
<feature type="domain" description="Major facilitator superfamily (MFS) profile" evidence="9">
    <location>
        <begin position="20"/>
        <end position="401"/>
    </location>
</feature>
<comment type="similarity">
    <text evidence="2">Belongs to the major facilitator superfamily. TCR/Tet family.</text>
</comment>
<dbReference type="PRINTS" id="PR01035">
    <property type="entry name" value="TCRTETA"/>
</dbReference>
<dbReference type="AlphaFoldDB" id="A0A9Q4C9N3"/>
<accession>A0A9Q4C9N3</accession>
<keyword evidence="7 8" id="KW-0472">Membrane</keyword>
<keyword evidence="6 8" id="KW-1133">Transmembrane helix</keyword>
<feature type="transmembrane region" description="Helical" evidence="8">
    <location>
        <begin position="175"/>
        <end position="199"/>
    </location>
</feature>
<sequence>MTRENTGTDRQAAVIRIPQEIWVLVCAAFIIAVGFGLIAPILPQFARSFGVSMAAAGMVVSVFAASRLFFAPVSGRLVDLIGSRRVYLTGLLTVAVTTGLIAFAREYWHIVALRALGGIGSTMFTVSAMGLIVRISPPEIRGRASSVYATAFLTGSIVGPVIGAGLSVLGMRTPFLIYGAALFLASFIVWWKLSAATVYGYDHDTSAPPMRFSEAIRDSAYRSALIGGFANGWANLGVRIALLPLFAAAAFHTGGAVAGIALAAFAVGNACALQVSGRFADRIGRKPLIVTGLVVNGLFTAAIGLTSLPWTLLAVSVGAGAGAGLFLPSQQATLADIIGNHRSGGRVLANFQMAQDLGAIAGPVIVGALADAFGYRAAFAACGAVSLLAACAWLLGRETLDTRRTVTPVPTR</sequence>
<dbReference type="GO" id="GO:0022857">
    <property type="term" value="F:transmembrane transporter activity"/>
    <property type="evidence" value="ECO:0007669"/>
    <property type="project" value="InterPro"/>
</dbReference>
<dbReference type="PROSITE" id="PS50850">
    <property type="entry name" value="MFS"/>
    <property type="match status" value="1"/>
</dbReference>
<feature type="transmembrane region" description="Helical" evidence="8">
    <location>
        <begin position="110"/>
        <end position="135"/>
    </location>
</feature>
<dbReference type="Gene3D" id="1.20.1250.20">
    <property type="entry name" value="MFS general substrate transporter like domains"/>
    <property type="match status" value="1"/>
</dbReference>
<dbReference type="InterPro" id="IPR001958">
    <property type="entry name" value="Tet-R_TetA/multi-R_MdtG-like"/>
</dbReference>
<comment type="caution">
    <text evidence="10">The sequence shown here is derived from an EMBL/GenBank/DDBJ whole genome shotgun (WGS) entry which is preliminary data.</text>
</comment>
<dbReference type="PROSITE" id="PS00216">
    <property type="entry name" value="SUGAR_TRANSPORT_1"/>
    <property type="match status" value="1"/>
</dbReference>
<dbReference type="PANTHER" id="PTHR23517:SF3">
    <property type="entry name" value="INTEGRAL MEMBRANE TRANSPORT PROTEIN"/>
    <property type="match status" value="1"/>
</dbReference>
<dbReference type="EMBL" id="JAPMKU010000003">
    <property type="protein sequence ID" value="MCX7468673.1"/>
    <property type="molecule type" value="Genomic_DNA"/>
</dbReference>
<feature type="transmembrane region" description="Helical" evidence="8">
    <location>
        <begin position="147"/>
        <end position="169"/>
    </location>
</feature>
<dbReference type="Pfam" id="PF07690">
    <property type="entry name" value="MFS_1"/>
    <property type="match status" value="2"/>
</dbReference>
<reference evidence="10" key="1">
    <citation type="submission" date="2022-11" db="EMBL/GenBank/DDBJ databases">
        <title>Corynebacterium sp. isolated from Penguins.</title>
        <authorList>
            <person name="Sedlar K."/>
            <person name="Svec P."/>
        </authorList>
    </citation>
    <scope>NUCLEOTIDE SEQUENCE</scope>
    <source>
        <strain evidence="10">P7374</strain>
    </source>
</reference>
<proteinExistence type="inferred from homology"/>
<feature type="transmembrane region" description="Helical" evidence="8">
    <location>
        <begin position="86"/>
        <end position="104"/>
    </location>
</feature>
<evidence type="ECO:0000256" key="1">
    <source>
        <dbReference type="ARBA" id="ARBA00004651"/>
    </source>
</evidence>
<feature type="transmembrane region" description="Helical" evidence="8">
    <location>
        <begin position="21"/>
        <end position="42"/>
    </location>
</feature>